<dbReference type="CDD" id="cd00093">
    <property type="entry name" value="HTH_XRE"/>
    <property type="match status" value="1"/>
</dbReference>
<gene>
    <name evidence="2" type="ORF">HUT05_29255</name>
</gene>
<evidence type="ECO:0000259" key="1">
    <source>
        <dbReference type="PROSITE" id="PS50943"/>
    </source>
</evidence>
<evidence type="ECO:0000313" key="2">
    <source>
        <dbReference type="EMBL" id="QKZ25007.1"/>
    </source>
</evidence>
<evidence type="ECO:0000313" key="3">
    <source>
        <dbReference type="Proteomes" id="UP000509418"/>
    </source>
</evidence>
<dbReference type="Proteomes" id="UP000509418">
    <property type="component" value="Chromosome"/>
</dbReference>
<accession>A0A7H8TP85</accession>
<organism evidence="2 3">
    <name type="scientific">Streptomyces chartreusis</name>
    <dbReference type="NCBI Taxonomy" id="1969"/>
    <lineage>
        <taxon>Bacteria</taxon>
        <taxon>Bacillati</taxon>
        <taxon>Actinomycetota</taxon>
        <taxon>Actinomycetes</taxon>
        <taxon>Kitasatosporales</taxon>
        <taxon>Streptomycetaceae</taxon>
        <taxon>Streptomyces</taxon>
    </lineage>
</organism>
<feature type="domain" description="HTH cro/C1-type" evidence="1">
    <location>
        <begin position="9"/>
        <end position="60"/>
    </location>
</feature>
<dbReference type="AlphaFoldDB" id="A0A7H8TP85"/>
<sequence length="278" mass="31795">MVLGSALCARRTAIGLKQEEVARLLGASKSKVSRIETGQHQFKEQDLARFFGIYQVTDPLEQAQLRELAEEANQQPWWQPWSAVAPKHLQAVVSFEEMAQRIRVYEPLHLPGLLQTKAYARAVIAGGSADVYHRQALVDLRMKRQQRFEAASADKKLICVIDEGSLKRRYGTPQVMQEQLERLIELAGSPRYLIRVAEQDRYDLPVHIGSTTIWDFSAQILPDIAYAEVFDGGLIFQDEEQVDKRTKAFDRLRRASLSPQRSIQRIKDLLNSGYYRRA</sequence>
<dbReference type="SMART" id="SM00530">
    <property type="entry name" value="HTH_XRE"/>
    <property type="match status" value="1"/>
</dbReference>
<protein>
    <submittedName>
        <fullName evidence="2">Helix-turn-helix domain-containing protein</fullName>
    </submittedName>
</protein>
<dbReference type="PROSITE" id="PS50943">
    <property type="entry name" value="HTH_CROC1"/>
    <property type="match status" value="1"/>
</dbReference>
<dbReference type="Gene3D" id="1.10.260.40">
    <property type="entry name" value="lambda repressor-like DNA-binding domains"/>
    <property type="match status" value="1"/>
</dbReference>
<proteinExistence type="predicted"/>
<dbReference type="InterPro" id="IPR001387">
    <property type="entry name" value="Cro/C1-type_HTH"/>
</dbReference>
<dbReference type="GO" id="GO:0003677">
    <property type="term" value="F:DNA binding"/>
    <property type="evidence" value="ECO:0007669"/>
    <property type="project" value="InterPro"/>
</dbReference>
<dbReference type="Pfam" id="PF13560">
    <property type="entry name" value="HTH_31"/>
    <property type="match status" value="1"/>
</dbReference>
<dbReference type="EMBL" id="CP056041">
    <property type="protein sequence ID" value="QKZ25007.1"/>
    <property type="molecule type" value="Genomic_DNA"/>
</dbReference>
<dbReference type="SUPFAM" id="SSF47413">
    <property type="entry name" value="lambda repressor-like DNA-binding domains"/>
    <property type="match status" value="1"/>
</dbReference>
<reference evidence="2 3" key="1">
    <citation type="submission" date="2020-06" db="EMBL/GenBank/DDBJ databases">
        <title>Genome mining for natural products.</title>
        <authorList>
            <person name="Zhang B."/>
            <person name="Shi J."/>
            <person name="Ge H."/>
        </authorList>
    </citation>
    <scope>NUCLEOTIDE SEQUENCE [LARGE SCALE GENOMIC DNA]</scope>
    <source>
        <strain evidence="2 3">NA02069</strain>
    </source>
</reference>
<dbReference type="InterPro" id="IPR010982">
    <property type="entry name" value="Lambda_DNA-bd_dom_sf"/>
</dbReference>
<dbReference type="InterPro" id="IPR043917">
    <property type="entry name" value="DUF5753"/>
</dbReference>
<dbReference type="Pfam" id="PF19054">
    <property type="entry name" value="DUF5753"/>
    <property type="match status" value="1"/>
</dbReference>
<name>A0A7H8TP85_STRCX</name>
<keyword evidence="3" id="KW-1185">Reference proteome</keyword>